<keyword evidence="10" id="KW-1185">Reference proteome</keyword>
<dbReference type="OrthoDB" id="9768329at2"/>
<keyword evidence="3 6" id="KW-1133">Transmembrane helix</keyword>
<dbReference type="PRINTS" id="PR01435">
    <property type="entry name" value="NPOXDRDTASE5"/>
</dbReference>
<evidence type="ECO:0000313" key="10">
    <source>
        <dbReference type="Proteomes" id="UP000627715"/>
    </source>
</evidence>
<sequence length="616" mass="67501">MLDLLWLVPTIPFIGFLALMLSAGKMPPFAAGLVGAGSIGLSFLVACLVGVSYLNMEPTGEGIAYTQTLWTWLRVGDFSAGFSFYLDGLSLVMMFIITGVGFLIHVYATGYMKDDPGFARFFCYMNLFVAAMLILVLGDNLLLLFMGWEGVGLCSYLLIGFWYKDPHNGYAARKAFVMTRVGDASMALGLFLIFMSLGTLDIQAAMSTAESQWQPGSGMAVAITLLLLGGAVGKSAQLPLQTWLPDAMAGPTPISALIHAATMVTAGVYLIARTHVFYELAPSVQYLVGVIGVLTLLMAGFTALVQNDIKKVLAFSTVSQIGYMFLALGVGAWSSAVFHLMTHAFFKALLFLTAGSIILSMHHEQNIFKMGGLRRDLPFCFWMFLIGCLALTALPFTSGFFSKEEILAEALASPDGGYLLWLGGLTGAFLTGLYSFRLLFLVFFGEKRHAAEEMKGSNLQLPLVILAVFSILGGYIALPLDSVFPHAEHEAHPALHYQIIMIAVPMLGILLAWYLFVKRKDISDRLATDGMGKTLHRFFFSQWGMDWLYSLLFIKPYVWLSRINRRDFVDAFYNGTAGLARFAHGLLSDTQTGHLRWYVFCVGVGLLLLVSIGVFA</sequence>
<dbReference type="PANTHER" id="PTHR42829:SF2">
    <property type="entry name" value="NADH-UBIQUINONE OXIDOREDUCTASE CHAIN 5"/>
    <property type="match status" value="1"/>
</dbReference>
<evidence type="ECO:0000256" key="4">
    <source>
        <dbReference type="ARBA" id="ARBA00023136"/>
    </source>
</evidence>
<dbReference type="PANTHER" id="PTHR42829">
    <property type="entry name" value="NADH-UBIQUINONE OXIDOREDUCTASE CHAIN 5"/>
    <property type="match status" value="1"/>
</dbReference>
<evidence type="ECO:0000259" key="8">
    <source>
        <dbReference type="Pfam" id="PF00662"/>
    </source>
</evidence>
<reference evidence="9" key="1">
    <citation type="journal article" date="2014" name="Int. J. Syst. Evol. Microbiol.">
        <title>Complete genome sequence of Corynebacterium casei LMG S-19264T (=DSM 44701T), isolated from a smear-ripened cheese.</title>
        <authorList>
            <consortium name="US DOE Joint Genome Institute (JGI-PGF)"/>
            <person name="Walter F."/>
            <person name="Albersmeier A."/>
            <person name="Kalinowski J."/>
            <person name="Ruckert C."/>
        </authorList>
    </citation>
    <scope>NUCLEOTIDE SEQUENCE</scope>
    <source>
        <strain evidence="9">CGMCC 1.15425</strain>
    </source>
</reference>
<dbReference type="Pfam" id="PF00662">
    <property type="entry name" value="Proton_antipo_N"/>
    <property type="match status" value="1"/>
</dbReference>
<dbReference type="NCBIfam" id="NF005141">
    <property type="entry name" value="PRK06590.1"/>
    <property type="match status" value="1"/>
</dbReference>
<feature type="transmembrane region" description="Helical" evidence="6">
    <location>
        <begin position="497"/>
        <end position="517"/>
    </location>
</feature>
<evidence type="ECO:0000256" key="5">
    <source>
        <dbReference type="RuleBase" id="RU000320"/>
    </source>
</evidence>
<feature type="transmembrane region" description="Helical" evidence="6">
    <location>
        <begin position="254"/>
        <end position="272"/>
    </location>
</feature>
<keyword evidence="4 6" id="KW-0472">Membrane</keyword>
<evidence type="ECO:0000256" key="1">
    <source>
        <dbReference type="ARBA" id="ARBA00004127"/>
    </source>
</evidence>
<reference evidence="9" key="2">
    <citation type="submission" date="2020-09" db="EMBL/GenBank/DDBJ databases">
        <authorList>
            <person name="Sun Q."/>
            <person name="Zhou Y."/>
        </authorList>
    </citation>
    <scope>NUCLEOTIDE SEQUENCE</scope>
    <source>
        <strain evidence="9">CGMCC 1.15425</strain>
    </source>
</reference>
<dbReference type="Gene3D" id="1.20.5.2700">
    <property type="match status" value="1"/>
</dbReference>
<comment type="subcellular location">
    <subcellularLocation>
        <location evidence="1">Endomembrane system</location>
        <topology evidence="1">Multi-pass membrane protein</topology>
    </subcellularLocation>
    <subcellularLocation>
        <location evidence="5">Membrane</location>
        <topology evidence="5">Multi-pass membrane protein</topology>
    </subcellularLocation>
</comment>
<keyword evidence="2 5" id="KW-0812">Transmembrane</keyword>
<feature type="transmembrane region" description="Helical" evidence="6">
    <location>
        <begin position="340"/>
        <end position="359"/>
    </location>
</feature>
<feature type="transmembrane region" description="Helical" evidence="6">
    <location>
        <begin position="212"/>
        <end position="233"/>
    </location>
</feature>
<feature type="transmembrane region" description="Helical" evidence="6">
    <location>
        <begin position="30"/>
        <end position="54"/>
    </location>
</feature>
<evidence type="ECO:0000313" key="9">
    <source>
        <dbReference type="EMBL" id="GFZ83162.1"/>
    </source>
</evidence>
<dbReference type="PRINTS" id="PR01434">
    <property type="entry name" value="NADHDHGNASE5"/>
</dbReference>
<feature type="transmembrane region" description="Helical" evidence="6">
    <location>
        <begin position="312"/>
        <end position="334"/>
    </location>
</feature>
<proteinExistence type="predicted"/>
<dbReference type="AlphaFoldDB" id="A0A916QMK4"/>
<dbReference type="Pfam" id="PF00361">
    <property type="entry name" value="Proton_antipo_M"/>
    <property type="match status" value="1"/>
</dbReference>
<evidence type="ECO:0000256" key="3">
    <source>
        <dbReference type="ARBA" id="ARBA00022989"/>
    </source>
</evidence>
<dbReference type="InterPro" id="IPR003945">
    <property type="entry name" value="NU5C-like"/>
</dbReference>
<dbReference type="GO" id="GO:0012505">
    <property type="term" value="C:endomembrane system"/>
    <property type="evidence" value="ECO:0007669"/>
    <property type="project" value="UniProtKB-SubCell"/>
</dbReference>
<feature type="transmembrane region" description="Helical" evidence="6">
    <location>
        <begin position="379"/>
        <end position="398"/>
    </location>
</feature>
<dbReference type="GO" id="GO:0015990">
    <property type="term" value="P:electron transport coupled proton transport"/>
    <property type="evidence" value="ECO:0007669"/>
    <property type="project" value="TreeGrafter"/>
</dbReference>
<feature type="transmembrane region" description="Helical" evidence="6">
    <location>
        <begin position="6"/>
        <end position="23"/>
    </location>
</feature>
<feature type="transmembrane region" description="Helical" evidence="6">
    <location>
        <begin position="418"/>
        <end position="444"/>
    </location>
</feature>
<dbReference type="GO" id="GO:0003954">
    <property type="term" value="F:NADH dehydrogenase activity"/>
    <property type="evidence" value="ECO:0007669"/>
    <property type="project" value="TreeGrafter"/>
</dbReference>
<dbReference type="InterPro" id="IPR018393">
    <property type="entry name" value="NADHpl_OxRdtase_5_subgr"/>
</dbReference>
<dbReference type="EMBL" id="BMIY01000014">
    <property type="protein sequence ID" value="GFZ83162.1"/>
    <property type="molecule type" value="Genomic_DNA"/>
</dbReference>
<accession>A0A916QMK4</accession>
<feature type="transmembrane region" description="Helical" evidence="6">
    <location>
        <begin position="456"/>
        <end position="477"/>
    </location>
</feature>
<dbReference type="NCBIfam" id="TIGR01974">
    <property type="entry name" value="NDH_I_L"/>
    <property type="match status" value="1"/>
</dbReference>
<feature type="transmembrane region" description="Helical" evidence="6">
    <location>
        <begin position="595"/>
        <end position="615"/>
    </location>
</feature>
<evidence type="ECO:0000256" key="2">
    <source>
        <dbReference type="ARBA" id="ARBA00022692"/>
    </source>
</evidence>
<comment type="caution">
    <text evidence="9">The sequence shown here is derived from an EMBL/GenBank/DDBJ whole genome shotgun (WGS) entry which is preliminary data.</text>
</comment>
<feature type="transmembrane region" description="Helical" evidence="6">
    <location>
        <begin position="143"/>
        <end position="163"/>
    </location>
</feature>
<evidence type="ECO:0000256" key="6">
    <source>
        <dbReference type="SAM" id="Phobius"/>
    </source>
</evidence>
<name>A0A916QMK4_9GAMM</name>
<dbReference type="InterPro" id="IPR001516">
    <property type="entry name" value="Proton_antipo_N"/>
</dbReference>
<dbReference type="GO" id="GO:0042773">
    <property type="term" value="P:ATP synthesis coupled electron transport"/>
    <property type="evidence" value="ECO:0007669"/>
    <property type="project" value="InterPro"/>
</dbReference>
<dbReference type="GO" id="GO:0008137">
    <property type="term" value="F:NADH dehydrogenase (ubiquinone) activity"/>
    <property type="evidence" value="ECO:0007669"/>
    <property type="project" value="InterPro"/>
</dbReference>
<feature type="domain" description="NADH:quinone oxidoreductase/Mrp antiporter transmembrane" evidence="7">
    <location>
        <begin position="139"/>
        <end position="430"/>
    </location>
</feature>
<dbReference type="InterPro" id="IPR001750">
    <property type="entry name" value="ND/Mrp_TM"/>
</dbReference>
<feature type="transmembrane region" description="Helical" evidence="6">
    <location>
        <begin position="538"/>
        <end position="558"/>
    </location>
</feature>
<feature type="transmembrane region" description="Helical" evidence="6">
    <location>
        <begin position="184"/>
        <end position="206"/>
    </location>
</feature>
<protein>
    <submittedName>
        <fullName evidence="9">NADH-quinone oxidoreductase subunit L</fullName>
    </submittedName>
</protein>
<evidence type="ECO:0000259" key="7">
    <source>
        <dbReference type="Pfam" id="PF00361"/>
    </source>
</evidence>
<feature type="transmembrane region" description="Helical" evidence="6">
    <location>
        <begin position="82"/>
        <end position="106"/>
    </location>
</feature>
<feature type="transmembrane region" description="Helical" evidence="6">
    <location>
        <begin position="118"/>
        <end position="137"/>
    </location>
</feature>
<gene>
    <name evidence="9" type="primary">nuoL</name>
    <name evidence="9" type="ORF">GCM10011403_28340</name>
</gene>
<organism evidence="9 10">
    <name type="scientific">Pseudohongiella nitratireducens</name>
    <dbReference type="NCBI Taxonomy" id="1768907"/>
    <lineage>
        <taxon>Bacteria</taxon>
        <taxon>Pseudomonadati</taxon>
        <taxon>Pseudomonadota</taxon>
        <taxon>Gammaproteobacteria</taxon>
        <taxon>Pseudomonadales</taxon>
        <taxon>Pseudohongiellaceae</taxon>
        <taxon>Pseudohongiella</taxon>
    </lineage>
</organism>
<feature type="transmembrane region" description="Helical" evidence="6">
    <location>
        <begin position="284"/>
        <end position="305"/>
    </location>
</feature>
<dbReference type="Proteomes" id="UP000627715">
    <property type="component" value="Unassembled WGS sequence"/>
</dbReference>
<dbReference type="GO" id="GO:0016020">
    <property type="term" value="C:membrane"/>
    <property type="evidence" value="ECO:0007669"/>
    <property type="project" value="UniProtKB-SubCell"/>
</dbReference>
<feature type="domain" description="NADH-Ubiquinone oxidoreductase (complex I) chain 5 N-terminal" evidence="8">
    <location>
        <begin position="72"/>
        <end position="122"/>
    </location>
</feature>